<evidence type="ECO:0000259" key="9">
    <source>
        <dbReference type="Pfam" id="PF23368"/>
    </source>
</evidence>
<dbReference type="InterPro" id="IPR001915">
    <property type="entry name" value="Peptidase_M48"/>
</dbReference>
<dbReference type="RefSeq" id="WP_076589498.1">
    <property type="nucleotide sequence ID" value="NZ_JABEYA020000009.1"/>
</dbReference>
<comment type="cofactor">
    <cofactor evidence="6">
        <name>Zn(2+)</name>
        <dbReference type="ChEBI" id="CHEBI:29105"/>
    </cofactor>
    <text evidence="6">Binds 1 zinc ion per subunit.</text>
</comment>
<evidence type="ECO:0000313" key="11">
    <source>
        <dbReference type="Proteomes" id="UP001238540"/>
    </source>
</evidence>
<keyword evidence="7" id="KW-0472">Membrane</keyword>
<protein>
    <submittedName>
        <fullName evidence="10">M48 family metallopeptidase</fullName>
    </submittedName>
</protein>
<dbReference type="PANTHER" id="PTHR22726">
    <property type="entry name" value="METALLOENDOPEPTIDASE OMA1"/>
    <property type="match status" value="1"/>
</dbReference>
<organism evidence="10 11">
    <name type="scientific">Vibrio ostreicida</name>
    <dbReference type="NCBI Taxonomy" id="526588"/>
    <lineage>
        <taxon>Bacteria</taxon>
        <taxon>Pseudomonadati</taxon>
        <taxon>Pseudomonadota</taxon>
        <taxon>Gammaproteobacteria</taxon>
        <taxon>Vibrionales</taxon>
        <taxon>Vibrionaceae</taxon>
        <taxon>Vibrio</taxon>
    </lineage>
</organism>
<keyword evidence="2" id="KW-0479">Metal-binding</keyword>
<dbReference type="InterPro" id="IPR051156">
    <property type="entry name" value="Mito/Outer_Membr_Metalloprot"/>
</dbReference>
<evidence type="ECO:0000256" key="6">
    <source>
        <dbReference type="RuleBase" id="RU003983"/>
    </source>
</evidence>
<feature type="domain" description="DUF7092" evidence="9">
    <location>
        <begin position="4"/>
        <end position="77"/>
    </location>
</feature>
<keyword evidence="7" id="KW-1133">Transmembrane helix</keyword>
<name>A0ABT8BQ48_9VIBR</name>
<dbReference type="Pfam" id="PF23368">
    <property type="entry name" value="DUF7092"/>
    <property type="match status" value="1"/>
</dbReference>
<gene>
    <name evidence="10" type="ORF">QWZ16_00455</name>
</gene>
<evidence type="ECO:0000313" key="10">
    <source>
        <dbReference type="EMBL" id="MDN3608257.1"/>
    </source>
</evidence>
<feature type="transmembrane region" description="Helical" evidence="7">
    <location>
        <begin position="94"/>
        <end position="114"/>
    </location>
</feature>
<comment type="similarity">
    <text evidence="6">Belongs to the peptidase M48 family.</text>
</comment>
<evidence type="ECO:0000256" key="1">
    <source>
        <dbReference type="ARBA" id="ARBA00022670"/>
    </source>
</evidence>
<keyword evidence="5 6" id="KW-0482">Metalloprotease</keyword>
<keyword evidence="3 6" id="KW-0378">Hydrolase</keyword>
<dbReference type="Pfam" id="PF01435">
    <property type="entry name" value="Peptidase_M48"/>
    <property type="match status" value="1"/>
</dbReference>
<reference evidence="11" key="1">
    <citation type="journal article" date="2019" name="Int. J. Syst. Evol. Microbiol.">
        <title>The Global Catalogue of Microorganisms (GCM) 10K type strain sequencing project: providing services to taxonomists for standard genome sequencing and annotation.</title>
        <authorList>
            <consortium name="The Broad Institute Genomics Platform"/>
            <consortium name="The Broad Institute Genome Sequencing Center for Infectious Disease"/>
            <person name="Wu L."/>
            <person name="Ma J."/>
        </authorList>
    </citation>
    <scope>NUCLEOTIDE SEQUENCE [LARGE SCALE GENOMIC DNA]</scope>
    <source>
        <strain evidence="11">CECT 7398</strain>
    </source>
</reference>
<evidence type="ECO:0000256" key="2">
    <source>
        <dbReference type="ARBA" id="ARBA00022723"/>
    </source>
</evidence>
<dbReference type="CDD" id="cd07332">
    <property type="entry name" value="M48C_Oma1_like"/>
    <property type="match status" value="1"/>
</dbReference>
<keyword evidence="1 6" id="KW-0645">Protease</keyword>
<evidence type="ECO:0000256" key="5">
    <source>
        <dbReference type="ARBA" id="ARBA00023049"/>
    </source>
</evidence>
<evidence type="ECO:0000256" key="3">
    <source>
        <dbReference type="ARBA" id="ARBA00022801"/>
    </source>
</evidence>
<keyword evidence="4 6" id="KW-0862">Zinc</keyword>
<comment type="caution">
    <text evidence="10">The sequence shown here is derived from an EMBL/GenBank/DDBJ whole genome shotgun (WGS) entry which is preliminary data.</text>
</comment>
<accession>A0ABT8BQ48</accession>
<dbReference type="PANTHER" id="PTHR22726:SF24">
    <property type="entry name" value="M48 FAMILY METALLOPEPTIDASE"/>
    <property type="match status" value="1"/>
</dbReference>
<keyword evidence="7" id="KW-0812">Transmembrane</keyword>
<feature type="domain" description="Peptidase M48" evidence="8">
    <location>
        <begin position="172"/>
        <end position="329"/>
    </location>
</feature>
<dbReference type="Gene3D" id="3.30.2010.10">
    <property type="entry name" value="Metalloproteases ('zincins'), catalytic domain"/>
    <property type="match status" value="1"/>
</dbReference>
<evidence type="ECO:0000256" key="4">
    <source>
        <dbReference type="ARBA" id="ARBA00022833"/>
    </source>
</evidence>
<dbReference type="Proteomes" id="UP001238540">
    <property type="component" value="Unassembled WGS sequence"/>
</dbReference>
<keyword evidence="11" id="KW-1185">Reference proteome</keyword>
<evidence type="ECO:0000256" key="7">
    <source>
        <dbReference type="SAM" id="Phobius"/>
    </source>
</evidence>
<dbReference type="EMBL" id="JAUFQC010000001">
    <property type="protein sequence ID" value="MDN3608257.1"/>
    <property type="molecule type" value="Genomic_DNA"/>
</dbReference>
<sequence length="330" mass="36792">MRMDGIAFPPRSSVKHDAVLDVSQTNRLSLCVDGQIMDYDLQQTNISAPVGNLPIRFTFSNGWVFVVDKDTHVDQFLEKIRKASVLDKVESNSLAWLLSAVACVALIIGTYLYVIPWMSDRLAEAIPHRVSVILGDKVLEHLDNSWEPSKISHERQDLIRQRIKGHVESLGEFPYPITVVFRSSKMGANAFALPGGKIVLLDKLVALAGNEQQLDSVILHELGHIHHNHVMKNLVYSSLLSVGVAVLTGESSGIVDTLASVGVFLSSNSHSRDAETQADHYAKKAMVLIYGHSEPMVEMFEKMHMDAINMPEWLSTHPDLDQRIRTIREP</sequence>
<dbReference type="InterPro" id="IPR055518">
    <property type="entry name" value="DUF7092"/>
</dbReference>
<evidence type="ECO:0000259" key="8">
    <source>
        <dbReference type="Pfam" id="PF01435"/>
    </source>
</evidence>
<proteinExistence type="inferred from homology"/>